<feature type="repeat" description="ANK" evidence="2">
    <location>
        <begin position="385"/>
        <end position="417"/>
    </location>
</feature>
<dbReference type="STRING" id="7897.ENSLACP00000008716"/>
<dbReference type="EMBL" id="AFYH01179568">
    <property type="status" value="NOT_ANNOTATED_CDS"/>
    <property type="molecule type" value="Genomic_DNA"/>
</dbReference>
<dbReference type="UniPathway" id="UPA00143"/>
<dbReference type="AlphaFoldDB" id="H3AGE5"/>
<dbReference type="CDD" id="cd03723">
    <property type="entry name" value="SOCS_ASB4_ASB18"/>
    <property type="match status" value="1"/>
</dbReference>
<dbReference type="InParanoid" id="H3AGE5"/>
<feature type="domain" description="SOCS box" evidence="3">
    <location>
        <begin position="514"/>
        <end position="550"/>
    </location>
</feature>
<dbReference type="InterPro" id="IPR036770">
    <property type="entry name" value="Ankyrin_rpt-contain_sf"/>
</dbReference>
<dbReference type="PANTHER" id="PTHR24118:SF85">
    <property type="entry name" value="ANKYRIN REPEAT AND SOCS BOX-CONTAINING 10"/>
    <property type="match status" value="1"/>
</dbReference>
<dbReference type="SUPFAM" id="SSF158235">
    <property type="entry name" value="SOCS box-like"/>
    <property type="match status" value="1"/>
</dbReference>
<dbReference type="GO" id="GO:0035556">
    <property type="term" value="P:intracellular signal transduction"/>
    <property type="evidence" value="ECO:0007669"/>
    <property type="project" value="InterPro"/>
</dbReference>
<dbReference type="InterPro" id="IPR002110">
    <property type="entry name" value="Ankyrin_rpt"/>
</dbReference>
<sequence>MSFNTFVFTSSALRSLRLERDLLEVDRSRRKKTSSQYPNPFLKWRKVEKEPGFKSTNMEPMVCQDLLVQNALFTGDLEKIRELFTKHSAINLIIEARGGELRWTSKSFGGGVARNRGDLVTTACFACPEISVMSLYLIRVETIVTAKAEGKALEYWYALLDGNKDIIVQILDDPKSKVSEQSVFDTSNLEEWKNYRFSMRDLRLWSLTYEEELTTPLHITASRGYADCLKHLLLRGAEVDFAPGGKTALHEACNNANTECARLLLLFGANPNKYSENGLFALHYCVTSDSLQCAKILLEYGANINSKTEEKKDTPLHIAARHGLEEHLKLYLRHGAVIDKENNDGMTPLSAACYQSHKSEDIERYYGACKYLIDYGANIKTEDRDKQTPLHLACKTANHKVVDLLLQKGASVNTMSYSGNAPLQNILQKVSCMLDYEPERIVRSLLNYGSIRIWPGALPKVLKYCCPSPRTIEVLINTYDRIRINEKWVNAVPLNIYLKHQDFYDSLFALDQTPRSLQHLARCAVRTYLNNTLQTVVPKLHLPTYLQNYLLLEFEDYLY</sequence>
<dbReference type="GeneTree" id="ENSGT00940000158974"/>
<dbReference type="EMBL" id="AFYH01179570">
    <property type="status" value="NOT_ANNOTATED_CDS"/>
    <property type="molecule type" value="Genomic_DNA"/>
</dbReference>
<dbReference type="PANTHER" id="PTHR24118">
    <property type="entry name" value="POTE ANKYRIN DOMAIN"/>
    <property type="match status" value="1"/>
</dbReference>
<proteinExistence type="predicted"/>
<comment type="pathway">
    <text evidence="1">Protein modification; protein ubiquitination.</text>
</comment>
<dbReference type="OMA" id="QGGEMRW"/>
<dbReference type="EMBL" id="AFYH01179567">
    <property type="status" value="NOT_ANNOTATED_CDS"/>
    <property type="molecule type" value="Genomic_DNA"/>
</dbReference>
<dbReference type="Pfam" id="PF07525">
    <property type="entry name" value="SOCS_box"/>
    <property type="match status" value="1"/>
</dbReference>
<dbReference type="InterPro" id="IPR001496">
    <property type="entry name" value="SOCS_box"/>
</dbReference>
<evidence type="ECO:0000313" key="5">
    <source>
        <dbReference type="Proteomes" id="UP000008672"/>
    </source>
</evidence>
<dbReference type="Bgee" id="ENSLACG00000007704">
    <property type="expression patterns" value="Expressed in muscle tissue and 6 other cell types or tissues"/>
</dbReference>
<evidence type="ECO:0000256" key="1">
    <source>
        <dbReference type="ARBA" id="ARBA00004906"/>
    </source>
</evidence>
<dbReference type="PROSITE" id="PS50225">
    <property type="entry name" value="SOCS"/>
    <property type="match status" value="1"/>
</dbReference>
<dbReference type="SMART" id="SM00248">
    <property type="entry name" value="ANK"/>
    <property type="match status" value="6"/>
</dbReference>
<reference evidence="4" key="2">
    <citation type="submission" date="2025-08" db="UniProtKB">
        <authorList>
            <consortium name="Ensembl"/>
        </authorList>
    </citation>
    <scope>IDENTIFICATION</scope>
</reference>
<feature type="repeat" description="ANK" evidence="2">
    <location>
        <begin position="244"/>
        <end position="276"/>
    </location>
</feature>
<feature type="repeat" description="ANK" evidence="2">
    <location>
        <begin position="344"/>
        <end position="384"/>
    </location>
</feature>
<name>H3AGE5_LATCH</name>
<dbReference type="HOGENOM" id="CLU_035721_2_0_1"/>
<gene>
    <name evidence="4" type="primary">ASB10</name>
</gene>
<protein>
    <submittedName>
        <fullName evidence="4">Ankyrin repeat and SOCS box containing 10</fullName>
    </submittedName>
</protein>
<dbReference type="Ensembl" id="ENSLACT00000008784.1">
    <property type="protein sequence ID" value="ENSLACP00000008716.1"/>
    <property type="gene ID" value="ENSLACG00000007704.1"/>
</dbReference>
<reference evidence="5" key="1">
    <citation type="submission" date="2011-08" db="EMBL/GenBank/DDBJ databases">
        <title>The draft genome of Latimeria chalumnae.</title>
        <authorList>
            <person name="Di Palma F."/>
            <person name="Alfoldi J."/>
            <person name="Johnson J."/>
            <person name="Berlin A."/>
            <person name="Gnerre S."/>
            <person name="Jaffe D."/>
            <person name="MacCallum I."/>
            <person name="Young S."/>
            <person name="Walker B.J."/>
            <person name="Lander E."/>
            <person name="Lindblad-Toh K."/>
        </authorList>
    </citation>
    <scope>NUCLEOTIDE SEQUENCE [LARGE SCALE GENOMIC DNA]</scope>
    <source>
        <strain evidence="5">Wild caught</strain>
    </source>
</reference>
<reference evidence="4" key="3">
    <citation type="submission" date="2025-09" db="UniProtKB">
        <authorList>
            <consortium name="Ensembl"/>
        </authorList>
    </citation>
    <scope>IDENTIFICATION</scope>
</reference>
<dbReference type="GO" id="GO:0016567">
    <property type="term" value="P:protein ubiquitination"/>
    <property type="evidence" value="ECO:0007669"/>
    <property type="project" value="UniProtKB-UniPathway"/>
</dbReference>
<dbReference type="Gene3D" id="1.10.750.20">
    <property type="entry name" value="SOCS box"/>
    <property type="match status" value="1"/>
</dbReference>
<dbReference type="EMBL" id="AFYH01179569">
    <property type="status" value="NOT_ANNOTATED_CDS"/>
    <property type="molecule type" value="Genomic_DNA"/>
</dbReference>
<dbReference type="SMART" id="SM00969">
    <property type="entry name" value="SOCS_box"/>
    <property type="match status" value="1"/>
</dbReference>
<organism evidence="4 5">
    <name type="scientific">Latimeria chalumnae</name>
    <name type="common">Coelacanth</name>
    <dbReference type="NCBI Taxonomy" id="7897"/>
    <lineage>
        <taxon>Eukaryota</taxon>
        <taxon>Metazoa</taxon>
        <taxon>Chordata</taxon>
        <taxon>Craniata</taxon>
        <taxon>Vertebrata</taxon>
        <taxon>Euteleostomi</taxon>
        <taxon>Coelacanthiformes</taxon>
        <taxon>Coelacanthidae</taxon>
        <taxon>Latimeria</taxon>
    </lineage>
</organism>
<evidence type="ECO:0000259" key="3">
    <source>
        <dbReference type="PROSITE" id="PS50225"/>
    </source>
</evidence>
<dbReference type="FunCoup" id="H3AGE5">
    <property type="interactions" value="42"/>
</dbReference>
<dbReference type="PRINTS" id="PR01415">
    <property type="entry name" value="ANKYRIN"/>
</dbReference>
<feature type="repeat" description="ANK" evidence="2">
    <location>
        <begin position="212"/>
        <end position="244"/>
    </location>
</feature>
<evidence type="ECO:0000313" key="4">
    <source>
        <dbReference type="Ensembl" id="ENSLACP00000008716.1"/>
    </source>
</evidence>
<feature type="repeat" description="ANK" evidence="2">
    <location>
        <begin position="311"/>
        <end position="343"/>
    </location>
</feature>
<dbReference type="Pfam" id="PF12796">
    <property type="entry name" value="Ank_2"/>
    <property type="match status" value="3"/>
</dbReference>
<dbReference type="eggNOG" id="KOG0504">
    <property type="taxonomic scope" value="Eukaryota"/>
</dbReference>
<dbReference type="PROSITE" id="PS50297">
    <property type="entry name" value="ANK_REP_REGION"/>
    <property type="match status" value="5"/>
</dbReference>
<dbReference type="InterPro" id="IPR036036">
    <property type="entry name" value="SOCS_box-like_dom_sf"/>
</dbReference>
<dbReference type="Gene3D" id="1.25.40.20">
    <property type="entry name" value="Ankyrin repeat-containing domain"/>
    <property type="match status" value="1"/>
</dbReference>
<dbReference type="PROSITE" id="PS50088">
    <property type="entry name" value="ANK_REPEAT"/>
    <property type="match status" value="6"/>
</dbReference>
<keyword evidence="2" id="KW-0040">ANK repeat</keyword>
<keyword evidence="5" id="KW-1185">Reference proteome</keyword>
<evidence type="ECO:0000256" key="2">
    <source>
        <dbReference type="PROSITE-ProRule" id="PRU00023"/>
    </source>
</evidence>
<feature type="repeat" description="ANK" evidence="2">
    <location>
        <begin position="277"/>
        <end position="309"/>
    </location>
</feature>
<dbReference type="SUPFAM" id="SSF48403">
    <property type="entry name" value="Ankyrin repeat"/>
    <property type="match status" value="1"/>
</dbReference>
<accession>H3AGE5</accession>
<dbReference type="Proteomes" id="UP000008672">
    <property type="component" value="Unassembled WGS sequence"/>
</dbReference>